<feature type="transmembrane region" description="Helical" evidence="1">
    <location>
        <begin position="41"/>
        <end position="60"/>
    </location>
</feature>
<dbReference type="Proteomes" id="UP000007978">
    <property type="component" value="Chromosome 1"/>
</dbReference>
<dbReference type="EMBL" id="AFNW01000605">
    <property type="protein sequence ID" value="EKJ68357.1"/>
    <property type="molecule type" value="Genomic_DNA"/>
</dbReference>
<name>K3V5C3_FUSPC</name>
<dbReference type="AlphaFoldDB" id="K3V5C3"/>
<keyword evidence="1" id="KW-0472">Membrane</keyword>
<keyword evidence="3" id="KW-1185">Reference proteome</keyword>
<feature type="transmembrane region" description="Helical" evidence="1">
    <location>
        <begin position="90"/>
        <end position="118"/>
    </location>
</feature>
<gene>
    <name evidence="2" type="ORF">FPSE_11365</name>
</gene>
<accession>K3V5C3</accession>
<protein>
    <submittedName>
        <fullName evidence="2">Uncharacterized protein</fullName>
    </submittedName>
</protein>
<dbReference type="OrthoDB" id="5378430at2759"/>
<evidence type="ECO:0000256" key="1">
    <source>
        <dbReference type="SAM" id="Phobius"/>
    </source>
</evidence>
<feature type="transmembrane region" description="Helical" evidence="1">
    <location>
        <begin position="138"/>
        <end position="162"/>
    </location>
</feature>
<evidence type="ECO:0000313" key="3">
    <source>
        <dbReference type="Proteomes" id="UP000007978"/>
    </source>
</evidence>
<dbReference type="HOGENOM" id="CLU_1496284_0_0_1"/>
<dbReference type="KEGG" id="fpu:FPSE_11365"/>
<organism evidence="2 3">
    <name type="scientific">Fusarium pseudograminearum (strain CS3096)</name>
    <name type="common">Wheat and barley crown-rot fungus</name>
    <dbReference type="NCBI Taxonomy" id="1028729"/>
    <lineage>
        <taxon>Eukaryota</taxon>
        <taxon>Fungi</taxon>
        <taxon>Dikarya</taxon>
        <taxon>Ascomycota</taxon>
        <taxon>Pezizomycotina</taxon>
        <taxon>Sordariomycetes</taxon>
        <taxon>Hypocreomycetidae</taxon>
        <taxon>Hypocreales</taxon>
        <taxon>Nectriaceae</taxon>
        <taxon>Fusarium</taxon>
    </lineage>
</organism>
<reference evidence="2 3" key="1">
    <citation type="journal article" date="2012" name="PLoS Pathog.">
        <title>Comparative pathogenomics reveals horizontally acquired novel virulence genes in fungi infecting cereal hosts.</title>
        <authorList>
            <person name="Gardiner D.M."/>
            <person name="McDonald M.C."/>
            <person name="Covarelli L."/>
            <person name="Solomon P.S."/>
            <person name="Rusu A.G."/>
            <person name="Marshall M."/>
            <person name="Kazan K."/>
            <person name="Chakraborty S."/>
            <person name="McDonald B.A."/>
            <person name="Manners J.M."/>
        </authorList>
    </citation>
    <scope>NUCLEOTIDE SEQUENCE [LARGE SCALE GENOMIC DNA]</scope>
    <source>
        <strain evidence="2 3">CS3096</strain>
    </source>
</reference>
<dbReference type="GeneID" id="20369982"/>
<evidence type="ECO:0000313" key="2">
    <source>
        <dbReference type="EMBL" id="EKJ68357.1"/>
    </source>
</evidence>
<dbReference type="RefSeq" id="XP_009262757.1">
    <property type="nucleotide sequence ID" value="XM_009264482.1"/>
</dbReference>
<comment type="caution">
    <text evidence="2">The sequence shown here is derived from an EMBL/GenBank/DDBJ whole genome shotgun (WGS) entry which is preliminary data.</text>
</comment>
<keyword evidence="1" id="KW-0812">Transmembrane</keyword>
<keyword evidence="1" id="KW-1133">Transmembrane helix</keyword>
<sequence>MESVTAEYRGVYKGIHQTQKLTHEPCLSRNDDGGIWNYLKAWYLFVIHIALAVTIMALVIHIDKQEFRIGSGPNVFAFNSRLYQAQVTGLLSLALMTLRLVAGTGSALLAWRIIFILLEKRGITLKELTRLLSTRVPIIPAGKSEISIVWSLWAATCILLMWPQGFAAPLASSSLSWIPQ</sequence>
<proteinExistence type="predicted"/>